<organism evidence="2 3">
    <name type="scientific">Podospora appendiculata</name>
    <dbReference type="NCBI Taxonomy" id="314037"/>
    <lineage>
        <taxon>Eukaryota</taxon>
        <taxon>Fungi</taxon>
        <taxon>Dikarya</taxon>
        <taxon>Ascomycota</taxon>
        <taxon>Pezizomycotina</taxon>
        <taxon>Sordariomycetes</taxon>
        <taxon>Sordariomycetidae</taxon>
        <taxon>Sordariales</taxon>
        <taxon>Podosporaceae</taxon>
        <taxon>Podospora</taxon>
    </lineage>
</organism>
<dbReference type="Proteomes" id="UP001270362">
    <property type="component" value="Unassembled WGS sequence"/>
</dbReference>
<dbReference type="PANTHER" id="PTHR33112:SF11">
    <property type="entry name" value="HETEROKARYON INCOMPATIBILITY DOMAIN-CONTAINING PROTEIN"/>
    <property type="match status" value="1"/>
</dbReference>
<gene>
    <name evidence="2" type="ORF">B0T22DRAFT_436185</name>
</gene>
<comment type="caution">
    <text evidence="2">The sequence shown here is derived from an EMBL/GenBank/DDBJ whole genome shotgun (WGS) entry which is preliminary data.</text>
</comment>
<protein>
    <recommendedName>
        <fullName evidence="1">Heterokaryon incompatibility domain-containing protein</fullName>
    </recommendedName>
</protein>
<reference evidence="2" key="2">
    <citation type="submission" date="2023-06" db="EMBL/GenBank/DDBJ databases">
        <authorList>
            <consortium name="Lawrence Berkeley National Laboratory"/>
            <person name="Haridas S."/>
            <person name="Hensen N."/>
            <person name="Bonometti L."/>
            <person name="Westerberg I."/>
            <person name="Brannstrom I.O."/>
            <person name="Guillou S."/>
            <person name="Cros-Aarteil S."/>
            <person name="Calhoun S."/>
            <person name="Kuo A."/>
            <person name="Mondo S."/>
            <person name="Pangilinan J."/>
            <person name="Riley R."/>
            <person name="Labutti K."/>
            <person name="Andreopoulos B."/>
            <person name="Lipzen A."/>
            <person name="Chen C."/>
            <person name="Yanf M."/>
            <person name="Daum C."/>
            <person name="Ng V."/>
            <person name="Clum A."/>
            <person name="Steindorff A."/>
            <person name="Ohm R."/>
            <person name="Martin F."/>
            <person name="Silar P."/>
            <person name="Natvig D."/>
            <person name="Lalanne C."/>
            <person name="Gautier V."/>
            <person name="Ament-Velasquez S.L."/>
            <person name="Kruys A."/>
            <person name="Hutchinson M.I."/>
            <person name="Powell A.J."/>
            <person name="Barry K."/>
            <person name="Miller A.N."/>
            <person name="Grigoriev I.V."/>
            <person name="Debuchy R."/>
            <person name="Gladieux P."/>
            <person name="Thoren M.H."/>
            <person name="Johannesson H."/>
        </authorList>
    </citation>
    <scope>NUCLEOTIDE SEQUENCE</scope>
    <source>
        <strain evidence="2">CBS 314.62</strain>
    </source>
</reference>
<dbReference type="AlphaFoldDB" id="A0AAE0XGE8"/>
<dbReference type="EMBL" id="JAULSO010000001">
    <property type="protein sequence ID" value="KAK3692969.1"/>
    <property type="molecule type" value="Genomic_DNA"/>
</dbReference>
<dbReference type="Pfam" id="PF06985">
    <property type="entry name" value="HET"/>
    <property type="match status" value="1"/>
</dbReference>
<sequence length="325" mass="37335">MKLTKATFLGLAKGVQTSSLPRLFQDSIRVTRELGIRYLWIDSLCIFQDRDDLSDWRHESLRMETVYSIQLVLQHLSGKRGRSNGVTFQHPDAREKAREMAKPYMFYDQYFWDKEVSKAPVNIRAWAVQERLLSPRVLHFGKHQLAWECFDKDAAEIYPAGLPQYLAKLPDARFKCLDPKVFHELKARVGITDAGETPTAYLLWSRLVDVYSKCDLTFPKDKLIACAGLAKRMAPILQDEYIAGMWRRYLEGELLWIVPGTQLPGRASRPKEYRAPNWSWASVDGLIRAGAPTVENAVIKVEDYHLTHPGDDKMSDGDVRADWDC</sequence>
<evidence type="ECO:0000313" key="3">
    <source>
        <dbReference type="Proteomes" id="UP001270362"/>
    </source>
</evidence>
<dbReference type="InterPro" id="IPR010730">
    <property type="entry name" value="HET"/>
</dbReference>
<name>A0AAE0XGE8_9PEZI</name>
<reference evidence="2" key="1">
    <citation type="journal article" date="2023" name="Mol. Phylogenet. Evol.">
        <title>Genome-scale phylogeny and comparative genomics of the fungal order Sordariales.</title>
        <authorList>
            <person name="Hensen N."/>
            <person name="Bonometti L."/>
            <person name="Westerberg I."/>
            <person name="Brannstrom I.O."/>
            <person name="Guillou S."/>
            <person name="Cros-Aarteil S."/>
            <person name="Calhoun S."/>
            <person name="Haridas S."/>
            <person name="Kuo A."/>
            <person name="Mondo S."/>
            <person name="Pangilinan J."/>
            <person name="Riley R."/>
            <person name="LaButti K."/>
            <person name="Andreopoulos B."/>
            <person name="Lipzen A."/>
            <person name="Chen C."/>
            <person name="Yan M."/>
            <person name="Daum C."/>
            <person name="Ng V."/>
            <person name="Clum A."/>
            <person name="Steindorff A."/>
            <person name="Ohm R.A."/>
            <person name="Martin F."/>
            <person name="Silar P."/>
            <person name="Natvig D.O."/>
            <person name="Lalanne C."/>
            <person name="Gautier V."/>
            <person name="Ament-Velasquez S.L."/>
            <person name="Kruys A."/>
            <person name="Hutchinson M.I."/>
            <person name="Powell A.J."/>
            <person name="Barry K."/>
            <person name="Miller A.N."/>
            <person name="Grigoriev I.V."/>
            <person name="Debuchy R."/>
            <person name="Gladieux P."/>
            <person name="Hiltunen Thoren M."/>
            <person name="Johannesson H."/>
        </authorList>
    </citation>
    <scope>NUCLEOTIDE SEQUENCE</scope>
    <source>
        <strain evidence="2">CBS 314.62</strain>
    </source>
</reference>
<evidence type="ECO:0000313" key="2">
    <source>
        <dbReference type="EMBL" id="KAK3692969.1"/>
    </source>
</evidence>
<dbReference type="PANTHER" id="PTHR33112">
    <property type="entry name" value="DOMAIN PROTEIN, PUTATIVE-RELATED"/>
    <property type="match status" value="1"/>
</dbReference>
<proteinExistence type="predicted"/>
<keyword evidence="3" id="KW-1185">Reference proteome</keyword>
<evidence type="ECO:0000259" key="1">
    <source>
        <dbReference type="Pfam" id="PF06985"/>
    </source>
</evidence>
<accession>A0AAE0XGE8</accession>
<feature type="domain" description="Heterokaryon incompatibility" evidence="1">
    <location>
        <begin position="16"/>
        <end position="130"/>
    </location>
</feature>